<protein>
    <submittedName>
        <fullName evidence="2">Transcriptional regulator, PadR family</fullName>
    </submittedName>
</protein>
<organism evidence="2 3">
    <name type="scientific">Acidobacterium capsulatum (strain ATCC 51196 / DSM 11244 / BCRC 80197 / JCM 7670 / NBRC 15755 / NCIMB 13165 / 161)</name>
    <dbReference type="NCBI Taxonomy" id="240015"/>
    <lineage>
        <taxon>Bacteria</taxon>
        <taxon>Pseudomonadati</taxon>
        <taxon>Acidobacteriota</taxon>
        <taxon>Terriglobia</taxon>
        <taxon>Terriglobales</taxon>
        <taxon>Acidobacteriaceae</taxon>
        <taxon>Acidobacterium</taxon>
    </lineage>
</organism>
<dbReference type="EMBL" id="CP001472">
    <property type="protein sequence ID" value="ACO32787.1"/>
    <property type="molecule type" value="Genomic_DNA"/>
</dbReference>
<dbReference type="HOGENOM" id="CLU_063440_12_0_0"/>
<dbReference type="InterPro" id="IPR036390">
    <property type="entry name" value="WH_DNA-bd_sf"/>
</dbReference>
<feature type="domain" description="Transcription regulator PadR N-terminal" evidence="1">
    <location>
        <begin position="14"/>
        <end position="91"/>
    </location>
</feature>
<accession>C1F8Q8</accession>
<dbReference type="eggNOG" id="COG1695">
    <property type="taxonomic scope" value="Bacteria"/>
</dbReference>
<name>C1F8Q8_ACIC5</name>
<evidence type="ECO:0000313" key="2">
    <source>
        <dbReference type="EMBL" id="ACO32787.1"/>
    </source>
</evidence>
<dbReference type="STRING" id="240015.ACP_0187"/>
<reference evidence="2 3" key="1">
    <citation type="journal article" date="2009" name="Appl. Environ. Microbiol.">
        <title>Three genomes from the phylum Acidobacteria provide insight into the lifestyles of these microorganisms in soils.</title>
        <authorList>
            <person name="Ward N.L."/>
            <person name="Challacombe J.F."/>
            <person name="Janssen P.H."/>
            <person name="Henrissat B."/>
            <person name="Coutinho P.M."/>
            <person name="Wu M."/>
            <person name="Xie G."/>
            <person name="Haft D.H."/>
            <person name="Sait M."/>
            <person name="Badger J."/>
            <person name="Barabote R.D."/>
            <person name="Bradley B."/>
            <person name="Brettin T.S."/>
            <person name="Brinkac L.M."/>
            <person name="Bruce D."/>
            <person name="Creasy T."/>
            <person name="Daugherty S.C."/>
            <person name="Davidsen T.M."/>
            <person name="DeBoy R.T."/>
            <person name="Detter J.C."/>
            <person name="Dodson R.J."/>
            <person name="Durkin A.S."/>
            <person name="Ganapathy A."/>
            <person name="Gwinn-Giglio M."/>
            <person name="Han C.S."/>
            <person name="Khouri H."/>
            <person name="Kiss H."/>
            <person name="Kothari S.P."/>
            <person name="Madupu R."/>
            <person name="Nelson K.E."/>
            <person name="Nelson W.C."/>
            <person name="Paulsen I."/>
            <person name="Penn K."/>
            <person name="Ren Q."/>
            <person name="Rosovitz M.J."/>
            <person name="Selengut J.D."/>
            <person name="Shrivastava S."/>
            <person name="Sullivan S.A."/>
            <person name="Tapia R."/>
            <person name="Thompson L.S."/>
            <person name="Watkins K.L."/>
            <person name="Yang Q."/>
            <person name="Yu C."/>
            <person name="Zafar N."/>
            <person name="Zhou L."/>
            <person name="Kuske C.R."/>
        </authorList>
    </citation>
    <scope>NUCLEOTIDE SEQUENCE [LARGE SCALE GENOMIC DNA]</scope>
    <source>
        <strain evidence="3">ATCC 51196 / DSM 11244 / BCRC 80197 / JCM 7670 / NBRC 15755 / NCIMB 13165 / 161</strain>
    </source>
</reference>
<dbReference type="AlphaFoldDB" id="C1F8Q8"/>
<dbReference type="KEGG" id="aca:ACP_0187"/>
<dbReference type="Proteomes" id="UP000002207">
    <property type="component" value="Chromosome"/>
</dbReference>
<dbReference type="Pfam" id="PF03551">
    <property type="entry name" value="PadR"/>
    <property type="match status" value="1"/>
</dbReference>
<dbReference type="PANTHER" id="PTHR33169">
    <property type="entry name" value="PADR-FAMILY TRANSCRIPTIONAL REGULATOR"/>
    <property type="match status" value="1"/>
</dbReference>
<dbReference type="RefSeq" id="WP_012680590.1">
    <property type="nucleotide sequence ID" value="NC_012483.1"/>
</dbReference>
<dbReference type="InterPro" id="IPR005149">
    <property type="entry name" value="Tscrpt_reg_PadR_N"/>
</dbReference>
<gene>
    <name evidence="2" type="ordered locus">ACP_0187</name>
</gene>
<dbReference type="PANTHER" id="PTHR33169:SF14">
    <property type="entry name" value="TRANSCRIPTIONAL REGULATOR RV3488"/>
    <property type="match status" value="1"/>
</dbReference>
<dbReference type="SUPFAM" id="SSF46785">
    <property type="entry name" value="Winged helix' DNA-binding domain"/>
    <property type="match status" value="1"/>
</dbReference>
<dbReference type="Gene3D" id="1.10.10.10">
    <property type="entry name" value="Winged helix-like DNA-binding domain superfamily/Winged helix DNA-binding domain"/>
    <property type="match status" value="1"/>
</dbReference>
<dbReference type="InParanoid" id="C1F8Q8"/>
<proteinExistence type="predicted"/>
<dbReference type="OrthoDB" id="120743at2"/>
<dbReference type="InterPro" id="IPR052509">
    <property type="entry name" value="Metal_resp_DNA-bind_regulator"/>
</dbReference>
<dbReference type="InterPro" id="IPR036388">
    <property type="entry name" value="WH-like_DNA-bd_sf"/>
</dbReference>
<evidence type="ECO:0000313" key="3">
    <source>
        <dbReference type="Proteomes" id="UP000002207"/>
    </source>
</evidence>
<keyword evidence="3" id="KW-1185">Reference proteome</keyword>
<sequence>MSGLLGTFEQIVLLTVASLGEDAYGRSVLHAAQQAVAGNRTLSAGAIYTTLDRMEAKGYLSSFLAEGTTERGGRPRRYYRLTGDGAAALRETRRTLDTLWKGQRHILNPA</sequence>
<evidence type="ECO:0000259" key="1">
    <source>
        <dbReference type="Pfam" id="PF03551"/>
    </source>
</evidence>